<comment type="caution">
    <text evidence="1">The sequence shown here is derived from an EMBL/GenBank/DDBJ whole genome shotgun (WGS) entry which is preliminary data.</text>
</comment>
<keyword evidence="2" id="KW-1185">Reference proteome</keyword>
<proteinExistence type="predicted"/>
<name>A0ACB8YEY6_ARCLA</name>
<sequence length="191" mass="21879">MALSRFILNNLTHTQRSPLKTHPWLWSSQLLHQCFSSSATTADHEKLHTKLFSPTNFLKPGVRNTVAEAAATVNRLLANLSPRHLMRRLKEKDESYNIKYEMPGFSKDDVKITVEDGILFIRGERKEEEKDSGDDEYWSTAASYGYYDTSLRLPEDAKVEEITAEMKDGVLHVVIPKDETKKKQIKEIQVG</sequence>
<organism evidence="1 2">
    <name type="scientific">Arctium lappa</name>
    <name type="common">Greater burdock</name>
    <name type="synonym">Lappa major</name>
    <dbReference type="NCBI Taxonomy" id="4217"/>
    <lineage>
        <taxon>Eukaryota</taxon>
        <taxon>Viridiplantae</taxon>
        <taxon>Streptophyta</taxon>
        <taxon>Embryophyta</taxon>
        <taxon>Tracheophyta</taxon>
        <taxon>Spermatophyta</taxon>
        <taxon>Magnoliopsida</taxon>
        <taxon>eudicotyledons</taxon>
        <taxon>Gunneridae</taxon>
        <taxon>Pentapetalae</taxon>
        <taxon>asterids</taxon>
        <taxon>campanulids</taxon>
        <taxon>Asterales</taxon>
        <taxon>Asteraceae</taxon>
        <taxon>Carduoideae</taxon>
        <taxon>Cardueae</taxon>
        <taxon>Arctiinae</taxon>
        <taxon>Arctium</taxon>
    </lineage>
</organism>
<reference evidence="1 2" key="2">
    <citation type="journal article" date="2022" name="Mol. Ecol. Resour.">
        <title>The genomes of chicory, endive, great burdock and yacon provide insights into Asteraceae paleo-polyploidization history and plant inulin production.</title>
        <authorList>
            <person name="Fan W."/>
            <person name="Wang S."/>
            <person name="Wang H."/>
            <person name="Wang A."/>
            <person name="Jiang F."/>
            <person name="Liu H."/>
            <person name="Zhao H."/>
            <person name="Xu D."/>
            <person name="Zhang Y."/>
        </authorList>
    </citation>
    <scope>NUCLEOTIDE SEQUENCE [LARGE SCALE GENOMIC DNA]</scope>
    <source>
        <strain evidence="2">cv. Niubang</strain>
    </source>
</reference>
<evidence type="ECO:0000313" key="1">
    <source>
        <dbReference type="EMBL" id="KAI3684299.1"/>
    </source>
</evidence>
<gene>
    <name evidence="1" type="ORF">L6452_33520</name>
</gene>
<accession>A0ACB8YEY6</accession>
<dbReference type="EMBL" id="CM042058">
    <property type="protein sequence ID" value="KAI3684299.1"/>
    <property type="molecule type" value="Genomic_DNA"/>
</dbReference>
<reference evidence="2" key="1">
    <citation type="journal article" date="2022" name="Mol. Ecol. Resour.">
        <title>The genomes of chicory, endive, great burdock and yacon provide insights into Asteraceae palaeo-polyploidization history and plant inulin production.</title>
        <authorList>
            <person name="Fan W."/>
            <person name="Wang S."/>
            <person name="Wang H."/>
            <person name="Wang A."/>
            <person name="Jiang F."/>
            <person name="Liu H."/>
            <person name="Zhao H."/>
            <person name="Xu D."/>
            <person name="Zhang Y."/>
        </authorList>
    </citation>
    <scope>NUCLEOTIDE SEQUENCE [LARGE SCALE GENOMIC DNA]</scope>
    <source>
        <strain evidence="2">cv. Niubang</strain>
    </source>
</reference>
<evidence type="ECO:0000313" key="2">
    <source>
        <dbReference type="Proteomes" id="UP001055879"/>
    </source>
</evidence>
<dbReference type="Proteomes" id="UP001055879">
    <property type="component" value="Linkage Group LG12"/>
</dbReference>
<protein>
    <submittedName>
        <fullName evidence="1">Uncharacterized protein</fullName>
    </submittedName>
</protein>